<protein>
    <recommendedName>
        <fullName evidence="4">SHSP domain-containing protein</fullName>
    </recommendedName>
</protein>
<organism evidence="2 3">
    <name type="scientific">Apiotrichum porosum</name>
    <dbReference type="NCBI Taxonomy" id="105984"/>
    <lineage>
        <taxon>Eukaryota</taxon>
        <taxon>Fungi</taxon>
        <taxon>Dikarya</taxon>
        <taxon>Basidiomycota</taxon>
        <taxon>Agaricomycotina</taxon>
        <taxon>Tremellomycetes</taxon>
        <taxon>Trichosporonales</taxon>
        <taxon>Trichosporonaceae</taxon>
        <taxon>Apiotrichum</taxon>
    </lineage>
</organism>
<comment type="caution">
    <text evidence="2">The sequence shown here is derived from an EMBL/GenBank/DDBJ whole genome shotgun (WGS) entry which is preliminary data.</text>
</comment>
<reference evidence="2 3" key="1">
    <citation type="submission" date="2018-11" db="EMBL/GenBank/DDBJ databases">
        <title>Genome sequence of Apiotrichum porosum DSM 27194.</title>
        <authorList>
            <person name="Aliyu H."/>
            <person name="Gorte O."/>
            <person name="Ochsenreither K."/>
        </authorList>
    </citation>
    <scope>NUCLEOTIDE SEQUENCE [LARGE SCALE GENOMIC DNA]</scope>
    <source>
        <strain evidence="2 3">DSM 27194</strain>
    </source>
</reference>
<accession>A0A427YBQ1</accession>
<dbReference type="AlphaFoldDB" id="A0A427YBQ1"/>
<keyword evidence="3" id="KW-1185">Reference proteome</keyword>
<dbReference type="RefSeq" id="XP_028480720.1">
    <property type="nucleotide sequence ID" value="XM_028616863.1"/>
</dbReference>
<feature type="compositionally biased region" description="Low complexity" evidence="1">
    <location>
        <begin position="218"/>
        <end position="236"/>
    </location>
</feature>
<evidence type="ECO:0000256" key="1">
    <source>
        <dbReference type="SAM" id="MobiDB-lite"/>
    </source>
</evidence>
<proteinExistence type="predicted"/>
<feature type="compositionally biased region" description="Polar residues" evidence="1">
    <location>
        <begin position="74"/>
        <end position="88"/>
    </location>
</feature>
<feature type="region of interest" description="Disordered" evidence="1">
    <location>
        <begin position="366"/>
        <end position="400"/>
    </location>
</feature>
<evidence type="ECO:0000313" key="2">
    <source>
        <dbReference type="EMBL" id="RSH88512.1"/>
    </source>
</evidence>
<feature type="compositionally biased region" description="Basic residues" evidence="1">
    <location>
        <begin position="21"/>
        <end position="30"/>
    </location>
</feature>
<dbReference type="InterPro" id="IPR008978">
    <property type="entry name" value="HSP20-like_chaperone"/>
</dbReference>
<sequence>MVMSFAGIQATTNRDGSSDHHQHHQHHHRASLGGGVGKASFESDVSSSSPAMVGTPELRDVNFGTMGPPELPASQPTSPRNSTSSSQGAHGDAHGRRSATSLRKRDVIHNSGSWRKKYTSLVGSSSNESPPPSLDHSSPDHSSYDTAHSLSESGHPLSQHDARAAVSSTTGCYISAPLSPPPPAPTDDYMRSSVISSSSSGSSERPTSVKSVGPPAPRWAQPPAAAAGTSSARASSFDSGLSRPDMDTKHNPEQMQGPAGEWVEVLKGEQGRIAVKSTPEHYEVMVWLPGFSINDITIVTRRHQVLHIVADQWEENDHAQWEIKLGEDAIMSNVRASFTGQELKITVQRNVRLTSNQSVRSNVTMRTASSRAAPSMAATMGHAHERSYSSPATTWGDQERSELEARMTRGMPEMGL</sequence>
<dbReference type="GeneID" id="39585600"/>
<dbReference type="OrthoDB" id="1431247at2759"/>
<feature type="compositionally biased region" description="Low complexity" evidence="1">
    <location>
        <begin position="192"/>
        <end position="203"/>
    </location>
</feature>
<dbReference type="Gene3D" id="2.60.40.790">
    <property type="match status" value="1"/>
</dbReference>
<evidence type="ECO:0000313" key="3">
    <source>
        <dbReference type="Proteomes" id="UP000279236"/>
    </source>
</evidence>
<dbReference type="SUPFAM" id="SSF49764">
    <property type="entry name" value="HSP20-like chaperones"/>
    <property type="match status" value="1"/>
</dbReference>
<dbReference type="EMBL" id="RSCE01000001">
    <property type="protein sequence ID" value="RSH88512.1"/>
    <property type="molecule type" value="Genomic_DNA"/>
</dbReference>
<evidence type="ECO:0008006" key="4">
    <source>
        <dbReference type="Google" id="ProtNLM"/>
    </source>
</evidence>
<gene>
    <name evidence="2" type="ORF">EHS24_001057</name>
</gene>
<dbReference type="CDD" id="cd06464">
    <property type="entry name" value="ACD_sHsps-like"/>
    <property type="match status" value="1"/>
</dbReference>
<name>A0A427YBQ1_9TREE</name>
<feature type="region of interest" description="Disordered" evidence="1">
    <location>
        <begin position="1"/>
        <end position="256"/>
    </location>
</feature>
<dbReference type="Proteomes" id="UP000279236">
    <property type="component" value="Unassembled WGS sequence"/>
</dbReference>